<accession>A0ABY4W838</accession>
<feature type="compositionally biased region" description="Basic and acidic residues" evidence="1">
    <location>
        <begin position="102"/>
        <end position="112"/>
    </location>
</feature>
<dbReference type="Proteomes" id="UP001056291">
    <property type="component" value="Chromosome"/>
</dbReference>
<sequence length="138" mass="14659">MTQKDDQIIESILSINEIVLGSSASKSMSTMYLNLAQSAGMATQNAVSNQQHLNIIGMAAAAASVSGILRTNSADQVEKLTLEERVSYLKSLLSLAGNTPESSEKPSTEEVAKQSTNLPDKDRETKSSPATETKGATR</sequence>
<dbReference type="InterPro" id="IPR021070">
    <property type="entry name" value="Killing_trait_RebB"/>
</dbReference>
<feature type="region of interest" description="Disordered" evidence="1">
    <location>
        <begin position="95"/>
        <end position="138"/>
    </location>
</feature>
<evidence type="ECO:0000313" key="3">
    <source>
        <dbReference type="Proteomes" id="UP001056291"/>
    </source>
</evidence>
<dbReference type="Pfam" id="PF11747">
    <property type="entry name" value="RebB"/>
    <property type="match status" value="1"/>
</dbReference>
<reference evidence="2" key="1">
    <citation type="submission" date="2022-06" db="EMBL/GenBank/DDBJ databases">
        <title>Sneathiella actinostolidae sp. nov., isolated from a sea anemonein the Western Pacific Ocean.</title>
        <authorList>
            <person name="Wei M.J."/>
        </authorList>
    </citation>
    <scope>NUCLEOTIDE SEQUENCE</scope>
    <source>
        <strain evidence="2">PHK-P5</strain>
    </source>
</reference>
<name>A0ABY4W838_9PROT</name>
<dbReference type="RefSeq" id="WP_251937567.1">
    <property type="nucleotide sequence ID" value="NZ_CP098747.1"/>
</dbReference>
<proteinExistence type="predicted"/>
<organism evidence="2 3">
    <name type="scientific">Sneathiella marina</name>
    <dbReference type="NCBI Taxonomy" id="2950108"/>
    <lineage>
        <taxon>Bacteria</taxon>
        <taxon>Pseudomonadati</taxon>
        <taxon>Pseudomonadota</taxon>
        <taxon>Alphaproteobacteria</taxon>
        <taxon>Sneathiellales</taxon>
        <taxon>Sneathiellaceae</taxon>
        <taxon>Sneathiella</taxon>
    </lineage>
</organism>
<gene>
    <name evidence="2" type="ORF">NBZ79_08760</name>
</gene>
<dbReference type="EMBL" id="CP098747">
    <property type="protein sequence ID" value="USG63069.1"/>
    <property type="molecule type" value="Genomic_DNA"/>
</dbReference>
<evidence type="ECO:0000256" key="1">
    <source>
        <dbReference type="SAM" id="MobiDB-lite"/>
    </source>
</evidence>
<feature type="compositionally biased region" description="Polar residues" evidence="1">
    <location>
        <begin position="127"/>
        <end position="138"/>
    </location>
</feature>
<keyword evidence="3" id="KW-1185">Reference proteome</keyword>
<evidence type="ECO:0000313" key="2">
    <source>
        <dbReference type="EMBL" id="USG63069.1"/>
    </source>
</evidence>
<protein>
    <submittedName>
        <fullName evidence="2">RebB family R body protein</fullName>
    </submittedName>
</protein>